<comment type="cofactor">
    <cofactor evidence="1 3">
        <name>FAD</name>
        <dbReference type="ChEBI" id="CHEBI:57692"/>
    </cofactor>
</comment>
<evidence type="ECO:0000313" key="5">
    <source>
        <dbReference type="Proteomes" id="UP000694941"/>
    </source>
</evidence>
<dbReference type="InterPro" id="IPR001613">
    <property type="entry name" value="Flavin_amine_oxidase"/>
</dbReference>
<dbReference type="SUPFAM" id="SSF54373">
    <property type="entry name" value="FAD-linked reductases, C-terminal domain"/>
    <property type="match status" value="1"/>
</dbReference>
<reference evidence="6" key="1">
    <citation type="submission" date="2025-08" db="UniProtKB">
        <authorList>
            <consortium name="RefSeq"/>
        </authorList>
    </citation>
    <scope>IDENTIFICATION</scope>
    <source>
        <tissue evidence="6">Muscle</tissue>
    </source>
</reference>
<dbReference type="PANTHER" id="PTHR10742">
    <property type="entry name" value="FLAVIN MONOAMINE OXIDASE"/>
    <property type="match status" value="1"/>
</dbReference>
<accession>A0ABM1BSZ9</accession>
<dbReference type="PANTHER" id="PTHR10742:SF416">
    <property type="entry name" value="SPERMINE OXIDASE"/>
    <property type="match status" value="1"/>
</dbReference>
<keyword evidence="3" id="KW-0274">FAD</keyword>
<protein>
    <recommendedName>
        <fullName evidence="3">Amine oxidase</fullName>
        <ecNumber evidence="3">1.4.3.-</ecNumber>
    </recommendedName>
</protein>
<keyword evidence="5" id="KW-1185">Reference proteome</keyword>
<comment type="similarity">
    <text evidence="3">Belongs to the flavin monoamine oxidase family.</text>
</comment>
<dbReference type="InterPro" id="IPR002937">
    <property type="entry name" value="Amino_oxidase"/>
</dbReference>
<evidence type="ECO:0000313" key="6">
    <source>
        <dbReference type="RefSeq" id="XP_013788081.1"/>
    </source>
</evidence>
<evidence type="ECO:0000256" key="3">
    <source>
        <dbReference type="RuleBase" id="RU362067"/>
    </source>
</evidence>
<sequence length="463" mass="51886">MNIQTSETSVVIIGAGMAGLSAAEHLTQNGITSMVVLEAANRYGGRIHTVYFGGQKSLVELGANWIHGGSLGNPVFNLAVQHGLLSGDIKYTEEHNGHFVTSFGSMVEKEMSKKMHGIFQDLEKEMTCLEKYPSDTSIQEFISQREESIVQTINSDERPLVHSMFSYFKNYIEFYEGDSLERISLRNVRDYKVFPGRNVKLPLGYISLLDVIVNSLPEGVLKLNHEVSRINWTGPKCKVSCLNGKVFEADHVILTVPLGVLKKKCTSMFNPSLPRQNLEAIERTGFGRVGKIFLEFERPFWKVGDLKYLHLAWDKAEWEKMKIDPNQWIASVSGFEEVLNNPKVLLGWIAGPHSEYVEKVSDEEIIETCTTCLRRFLNDPSIPRPVRILRSKWCSDPLFGGSYSFLTPNNLPGDIDILATPLPSVTNLRLLFAGEATHPSYFSTTHGARLSGQREASRLVSNA</sequence>
<dbReference type="SUPFAM" id="SSF51905">
    <property type="entry name" value="FAD/NAD(P)-binding domain"/>
    <property type="match status" value="1"/>
</dbReference>
<evidence type="ECO:0000259" key="4">
    <source>
        <dbReference type="Pfam" id="PF01593"/>
    </source>
</evidence>
<name>A0ABM1BSZ9_LIMPO</name>
<dbReference type="EC" id="1.4.3.-" evidence="3"/>
<evidence type="ECO:0000256" key="1">
    <source>
        <dbReference type="ARBA" id="ARBA00001974"/>
    </source>
</evidence>
<organism evidence="5 6">
    <name type="scientific">Limulus polyphemus</name>
    <name type="common">Atlantic horseshoe crab</name>
    <dbReference type="NCBI Taxonomy" id="6850"/>
    <lineage>
        <taxon>Eukaryota</taxon>
        <taxon>Metazoa</taxon>
        <taxon>Ecdysozoa</taxon>
        <taxon>Arthropoda</taxon>
        <taxon>Chelicerata</taxon>
        <taxon>Merostomata</taxon>
        <taxon>Xiphosura</taxon>
        <taxon>Limulidae</taxon>
        <taxon>Limulus</taxon>
    </lineage>
</organism>
<dbReference type="Gene3D" id="3.90.660.10">
    <property type="match status" value="1"/>
</dbReference>
<keyword evidence="2 3" id="KW-0560">Oxidoreductase</keyword>
<feature type="domain" description="Amine oxidase" evidence="4">
    <location>
        <begin position="17"/>
        <end position="459"/>
    </location>
</feature>
<proteinExistence type="inferred from homology"/>
<dbReference type="Gene3D" id="3.50.50.60">
    <property type="entry name" value="FAD/NAD(P)-binding domain"/>
    <property type="match status" value="1"/>
</dbReference>
<dbReference type="RefSeq" id="XP_013788081.1">
    <property type="nucleotide sequence ID" value="XM_013932627.2"/>
</dbReference>
<gene>
    <name evidence="6" type="primary">LOC106471999</name>
</gene>
<dbReference type="Pfam" id="PF01593">
    <property type="entry name" value="Amino_oxidase"/>
    <property type="match status" value="1"/>
</dbReference>
<dbReference type="Proteomes" id="UP000694941">
    <property type="component" value="Unplaced"/>
</dbReference>
<evidence type="ECO:0000256" key="2">
    <source>
        <dbReference type="ARBA" id="ARBA00023002"/>
    </source>
</evidence>
<keyword evidence="3" id="KW-0285">Flavoprotein</keyword>
<dbReference type="PRINTS" id="PR00757">
    <property type="entry name" value="AMINEOXDASEF"/>
</dbReference>
<dbReference type="GeneID" id="106471999"/>
<dbReference type="InterPro" id="IPR050281">
    <property type="entry name" value="Flavin_monoamine_oxidase"/>
</dbReference>
<dbReference type="InterPro" id="IPR036188">
    <property type="entry name" value="FAD/NAD-bd_sf"/>
</dbReference>